<dbReference type="InterPro" id="IPR011989">
    <property type="entry name" value="ARM-like"/>
</dbReference>
<proteinExistence type="predicted"/>
<dbReference type="RefSeq" id="WP_314200547.1">
    <property type="nucleotide sequence ID" value="NZ_JAVTLL010000007.1"/>
</dbReference>
<evidence type="ECO:0000313" key="1">
    <source>
        <dbReference type="EMBL" id="MDT7841516.1"/>
    </source>
</evidence>
<accession>A0ABU3LQL6</accession>
<dbReference type="SUPFAM" id="SSF48371">
    <property type="entry name" value="ARM repeat"/>
    <property type="match status" value="1"/>
</dbReference>
<sequence length="495" mass="53963">MFAKRRARREQERQEDLAARIMSPAAEVRVATAREIAGVRDTGWAIRELARALHRESSPAAAADIAEIFCDAVCRDRTARERVESMFAAHADEPAALVRAWTALLAEYAAEHGAGAAWETVDDEVAAEVTHRMRRVGEQGCKLSELSGTDPDSFPYQLTFTFAVALLHDTVRRHTPLTSAEADRARRHIRAALKSALAHPVDSDERQEVLTALCERPEDESWSDRQTAALCIEEALDLCRSAEDDLIPLGLEALDITLHGNEVYRHDAVCETLDGLCGPEQDPIVFSKVLSCYPALHADRPLDAPPVEMFLAALTHTDSTVRASAAAGLDTLAPGLPQETRAVAALIHALDHDPDVEVVRCASYALATIACTEEANSRAASTALAKLTASADPALRLASIEGALNRREPGAFDRLTAELRRPDVEAMFVSHVGYHCERTGGVAEDVGAEWARLLEQLRQDGWADRPGEHDDGDDTDPSFRALLLNFALKSLPARD</sequence>
<name>A0ABU3LQL6_9ACTN</name>
<gene>
    <name evidence="1" type="ORF">RQC66_12295</name>
</gene>
<dbReference type="InterPro" id="IPR016024">
    <property type="entry name" value="ARM-type_fold"/>
</dbReference>
<evidence type="ECO:0008006" key="3">
    <source>
        <dbReference type="Google" id="ProtNLM"/>
    </source>
</evidence>
<protein>
    <recommendedName>
        <fullName evidence="3">HEAT repeat domain-containing protein</fullName>
    </recommendedName>
</protein>
<dbReference type="Gene3D" id="1.25.10.10">
    <property type="entry name" value="Leucine-rich Repeat Variant"/>
    <property type="match status" value="1"/>
</dbReference>
<organism evidence="1 2">
    <name type="scientific">Streptomyces justiciae</name>
    <dbReference type="NCBI Taxonomy" id="2780140"/>
    <lineage>
        <taxon>Bacteria</taxon>
        <taxon>Bacillati</taxon>
        <taxon>Actinomycetota</taxon>
        <taxon>Actinomycetes</taxon>
        <taxon>Kitasatosporales</taxon>
        <taxon>Streptomycetaceae</taxon>
        <taxon>Streptomyces</taxon>
    </lineage>
</organism>
<dbReference type="EMBL" id="JAVTLL010000007">
    <property type="protein sequence ID" value="MDT7841516.1"/>
    <property type="molecule type" value="Genomic_DNA"/>
</dbReference>
<evidence type="ECO:0000313" key="2">
    <source>
        <dbReference type="Proteomes" id="UP001257948"/>
    </source>
</evidence>
<dbReference type="Proteomes" id="UP001257948">
    <property type="component" value="Unassembled WGS sequence"/>
</dbReference>
<keyword evidence="2" id="KW-1185">Reference proteome</keyword>
<comment type="caution">
    <text evidence="1">The sequence shown here is derived from an EMBL/GenBank/DDBJ whole genome shotgun (WGS) entry which is preliminary data.</text>
</comment>
<reference evidence="2" key="1">
    <citation type="submission" date="2023-07" db="EMBL/GenBank/DDBJ databases">
        <title>Draft genome sequence of the endophytic actinobacterium Streptomyces justiciae WPN32, a potential antibiotic producer.</title>
        <authorList>
            <person name="Yasawong M."/>
            <person name="Pana W."/>
            <person name="Ganta P."/>
            <person name="Santapan N."/>
            <person name="Songngamsuk T."/>
            <person name="Phatcharaharikarn M."/>
            <person name="Kerdtoob S."/>
            <person name="Nantapong N."/>
        </authorList>
    </citation>
    <scope>NUCLEOTIDE SEQUENCE [LARGE SCALE GENOMIC DNA]</scope>
    <source>
        <strain evidence="2">WPN32</strain>
    </source>
</reference>